<reference evidence="2" key="1">
    <citation type="submission" date="2023-07" db="EMBL/GenBank/DDBJ databases">
        <title>Marinobacter sp. chi1 genome sequencing and assembly.</title>
        <authorList>
            <person name="Park S."/>
        </authorList>
    </citation>
    <scope>NUCLEOTIDE SEQUENCE</scope>
    <source>
        <strain evidence="2">Chi1</strain>
    </source>
</reference>
<dbReference type="Proteomes" id="UP001168640">
    <property type="component" value="Unassembled WGS sequence"/>
</dbReference>
<keyword evidence="3" id="KW-1185">Reference proteome</keyword>
<protein>
    <submittedName>
        <fullName evidence="2">Uncharacterized protein</fullName>
    </submittedName>
</protein>
<evidence type="ECO:0000313" key="2">
    <source>
        <dbReference type="EMBL" id="MDO3720560.1"/>
    </source>
</evidence>
<sequence length="198" mass="21485">MLNTKRKLLVSALTITSLLMALPSSAADHREAPPIIWMSVETSTVRIMTSLAGPGSNISFNGNPFVVAGQPLVSCSPVLTDRHGNELVQLESRSRIEPTTYSDRARFSEVILATSPYKGVNKTTVLYSTGEGFKPMYPDVDVGPDGQVALMYKLACEGSSGQGTAFSTTLVKRDANPDNAASREIIRLFIHRRNDLLL</sequence>
<name>A0ABT8VX38_9GAMM</name>
<accession>A0ABT8VX38</accession>
<organism evidence="2 3">
    <name type="scientific">Marinobacter suaedae</name>
    <dbReference type="NCBI Taxonomy" id="3057675"/>
    <lineage>
        <taxon>Bacteria</taxon>
        <taxon>Pseudomonadati</taxon>
        <taxon>Pseudomonadota</taxon>
        <taxon>Gammaproteobacteria</taxon>
        <taxon>Pseudomonadales</taxon>
        <taxon>Marinobacteraceae</taxon>
        <taxon>Marinobacter</taxon>
    </lineage>
</organism>
<comment type="caution">
    <text evidence="2">The sequence shown here is derived from an EMBL/GenBank/DDBJ whole genome shotgun (WGS) entry which is preliminary data.</text>
</comment>
<keyword evidence="1" id="KW-0732">Signal</keyword>
<feature type="chain" id="PRO_5047217708" evidence="1">
    <location>
        <begin position="27"/>
        <end position="198"/>
    </location>
</feature>
<dbReference type="EMBL" id="JAUMIS010000001">
    <property type="protein sequence ID" value="MDO3720560.1"/>
    <property type="molecule type" value="Genomic_DNA"/>
</dbReference>
<feature type="signal peptide" evidence="1">
    <location>
        <begin position="1"/>
        <end position="26"/>
    </location>
</feature>
<dbReference type="RefSeq" id="WP_302908736.1">
    <property type="nucleotide sequence ID" value="NZ_JAUMIS010000001.1"/>
</dbReference>
<proteinExistence type="predicted"/>
<gene>
    <name evidence="2" type="ORF">QVZ43_02430</name>
</gene>
<evidence type="ECO:0000313" key="3">
    <source>
        <dbReference type="Proteomes" id="UP001168640"/>
    </source>
</evidence>
<evidence type="ECO:0000256" key="1">
    <source>
        <dbReference type="SAM" id="SignalP"/>
    </source>
</evidence>